<gene>
    <name evidence="7" type="ORF">QQF64_006321</name>
</gene>
<keyword evidence="5 6" id="KW-0472">Membrane</keyword>
<evidence type="ECO:0000313" key="7">
    <source>
        <dbReference type="EMBL" id="KAL1263582.1"/>
    </source>
</evidence>
<evidence type="ECO:0008006" key="9">
    <source>
        <dbReference type="Google" id="ProtNLM"/>
    </source>
</evidence>
<accession>A0ABR3MEQ1</accession>
<keyword evidence="3 6" id="KW-0812">Transmembrane</keyword>
<organism evidence="7 8">
    <name type="scientific">Cirrhinus molitorella</name>
    <name type="common">mud carp</name>
    <dbReference type="NCBI Taxonomy" id="172907"/>
    <lineage>
        <taxon>Eukaryota</taxon>
        <taxon>Metazoa</taxon>
        <taxon>Chordata</taxon>
        <taxon>Craniata</taxon>
        <taxon>Vertebrata</taxon>
        <taxon>Euteleostomi</taxon>
        <taxon>Actinopterygii</taxon>
        <taxon>Neopterygii</taxon>
        <taxon>Teleostei</taxon>
        <taxon>Ostariophysi</taxon>
        <taxon>Cypriniformes</taxon>
        <taxon>Cyprinidae</taxon>
        <taxon>Labeoninae</taxon>
        <taxon>Labeonini</taxon>
        <taxon>Cirrhinus</taxon>
    </lineage>
</organism>
<reference evidence="7 8" key="1">
    <citation type="submission" date="2023-09" db="EMBL/GenBank/DDBJ databases">
        <authorList>
            <person name="Wang M."/>
        </authorList>
    </citation>
    <scope>NUCLEOTIDE SEQUENCE [LARGE SCALE GENOMIC DNA]</scope>
    <source>
        <strain evidence="7">GT-2023</strain>
        <tissue evidence="7">Liver</tissue>
    </source>
</reference>
<sequence length="278" mass="30882">MRPKLSVGLYDHCVALGVIRRARYIHRGSCRKQCTKTAPTTSAIGLTAQSFPPTVFFSCFPFLGCCTRVLFSSWWLSQTHAVMVEDQAAGSVSEAISTVTGGSKPLHRFLRGQPKSIGVVLVMMGIGLFMFGIPMNMERDAPTSAEQFTPFWLGILFLICGVLYILSERNPSKKLITASLALSIISVIGALSAIIDFFRSIAGIYHEYWSHMYENYTQEEEVYASQHYMSIRNMELVFCCHSFIGGVLLVTMTFFARAALRSSQTQAVVVMRNLPSAE</sequence>
<comment type="similarity">
    <text evidence="2">Belongs to the MS4A family.</text>
</comment>
<evidence type="ECO:0000256" key="6">
    <source>
        <dbReference type="SAM" id="Phobius"/>
    </source>
</evidence>
<comment type="subcellular location">
    <subcellularLocation>
        <location evidence="1">Membrane</location>
        <topology evidence="1">Multi-pass membrane protein</topology>
    </subcellularLocation>
</comment>
<dbReference type="PANTHER" id="PTHR23320">
    <property type="entry name" value="MEMBRANE-SPANNING 4-DOMAINS SUBFAMILY A MS4A -RELATED"/>
    <property type="match status" value="1"/>
</dbReference>
<keyword evidence="8" id="KW-1185">Reference proteome</keyword>
<evidence type="ECO:0000256" key="3">
    <source>
        <dbReference type="ARBA" id="ARBA00022692"/>
    </source>
</evidence>
<name>A0ABR3MEQ1_9TELE</name>
<dbReference type="InterPro" id="IPR030417">
    <property type="entry name" value="MS4A"/>
</dbReference>
<feature type="transmembrane region" description="Helical" evidence="6">
    <location>
        <begin position="149"/>
        <end position="166"/>
    </location>
</feature>
<evidence type="ECO:0000313" key="8">
    <source>
        <dbReference type="Proteomes" id="UP001558613"/>
    </source>
</evidence>
<evidence type="ECO:0000256" key="5">
    <source>
        <dbReference type="ARBA" id="ARBA00023136"/>
    </source>
</evidence>
<protein>
    <recommendedName>
        <fullName evidence="9">Membrane-spanning 4-domains subfamily A member 15</fullName>
    </recommendedName>
</protein>
<dbReference type="PANTHER" id="PTHR23320:SF157">
    <property type="entry name" value="SI:CH1073-291C23.2"/>
    <property type="match status" value="1"/>
</dbReference>
<comment type="caution">
    <text evidence="7">The sequence shown here is derived from an EMBL/GenBank/DDBJ whole genome shotgun (WGS) entry which is preliminary data.</text>
</comment>
<dbReference type="Proteomes" id="UP001558613">
    <property type="component" value="Unassembled WGS sequence"/>
</dbReference>
<dbReference type="InterPro" id="IPR007237">
    <property type="entry name" value="CD20-like"/>
</dbReference>
<dbReference type="EMBL" id="JAYMGO010000013">
    <property type="protein sequence ID" value="KAL1263582.1"/>
    <property type="molecule type" value="Genomic_DNA"/>
</dbReference>
<dbReference type="Pfam" id="PF04103">
    <property type="entry name" value="CD20"/>
    <property type="match status" value="1"/>
</dbReference>
<evidence type="ECO:0000256" key="1">
    <source>
        <dbReference type="ARBA" id="ARBA00004141"/>
    </source>
</evidence>
<proteinExistence type="inferred from homology"/>
<evidence type="ECO:0000256" key="2">
    <source>
        <dbReference type="ARBA" id="ARBA00009565"/>
    </source>
</evidence>
<feature type="transmembrane region" description="Helical" evidence="6">
    <location>
        <begin position="117"/>
        <end position="137"/>
    </location>
</feature>
<feature type="transmembrane region" description="Helical" evidence="6">
    <location>
        <begin position="235"/>
        <end position="256"/>
    </location>
</feature>
<feature type="transmembrane region" description="Helical" evidence="6">
    <location>
        <begin position="178"/>
        <end position="202"/>
    </location>
</feature>
<evidence type="ECO:0000256" key="4">
    <source>
        <dbReference type="ARBA" id="ARBA00022989"/>
    </source>
</evidence>
<keyword evidence="4 6" id="KW-1133">Transmembrane helix</keyword>